<dbReference type="AlphaFoldDB" id="A0A0B7HI21"/>
<dbReference type="Proteomes" id="UP000044026">
    <property type="component" value="Unassembled WGS sequence"/>
</dbReference>
<gene>
    <name evidence="1" type="ORF">CCAN12_730012</name>
</gene>
<sequence length="30" mass="3514">MYMGKVCLSQSYSKKSLYLLETNNKKNADR</sequence>
<proteinExistence type="predicted"/>
<dbReference type="EMBL" id="CDOE01000071">
    <property type="protein sequence ID" value="CEN38284.1"/>
    <property type="molecule type" value="Genomic_DNA"/>
</dbReference>
<evidence type="ECO:0000313" key="2">
    <source>
        <dbReference type="Proteomes" id="UP000044026"/>
    </source>
</evidence>
<evidence type="ECO:0000313" key="1">
    <source>
        <dbReference type="EMBL" id="CEN38284.1"/>
    </source>
</evidence>
<accession>A0A0B7HI21</accession>
<protein>
    <submittedName>
        <fullName evidence="1">Uncharacterized protein</fullName>
    </submittedName>
</protein>
<name>A0A0B7HI21_9FLAO</name>
<reference evidence="1 2" key="1">
    <citation type="submission" date="2015-01" db="EMBL/GenBank/DDBJ databases">
        <authorList>
            <person name="Xiang T."/>
            <person name="Song Y."/>
            <person name="Huang L."/>
            <person name="Wang B."/>
            <person name="Wu P."/>
        </authorList>
    </citation>
    <scope>NUCLEOTIDE SEQUENCE [LARGE SCALE GENOMIC DNA]</scope>
    <source>
        <strain evidence="1 2">Cc12</strain>
    </source>
</reference>
<organism evidence="1 2">
    <name type="scientific">Capnocytophaga canimorsus</name>
    <dbReference type="NCBI Taxonomy" id="28188"/>
    <lineage>
        <taxon>Bacteria</taxon>
        <taxon>Pseudomonadati</taxon>
        <taxon>Bacteroidota</taxon>
        <taxon>Flavobacteriia</taxon>
        <taxon>Flavobacteriales</taxon>
        <taxon>Flavobacteriaceae</taxon>
        <taxon>Capnocytophaga</taxon>
    </lineage>
</organism>